<dbReference type="Proteomes" id="UP001165190">
    <property type="component" value="Unassembled WGS sequence"/>
</dbReference>
<protein>
    <recommendedName>
        <fullName evidence="1">Disease resistance protein At4g27190-like leucine-rich repeats domain-containing protein</fullName>
    </recommendedName>
</protein>
<organism evidence="2 3">
    <name type="scientific">Hibiscus trionum</name>
    <name type="common">Flower of an hour</name>
    <dbReference type="NCBI Taxonomy" id="183268"/>
    <lineage>
        <taxon>Eukaryota</taxon>
        <taxon>Viridiplantae</taxon>
        <taxon>Streptophyta</taxon>
        <taxon>Embryophyta</taxon>
        <taxon>Tracheophyta</taxon>
        <taxon>Spermatophyta</taxon>
        <taxon>Magnoliopsida</taxon>
        <taxon>eudicotyledons</taxon>
        <taxon>Gunneridae</taxon>
        <taxon>Pentapetalae</taxon>
        <taxon>rosids</taxon>
        <taxon>malvids</taxon>
        <taxon>Malvales</taxon>
        <taxon>Malvaceae</taxon>
        <taxon>Malvoideae</taxon>
        <taxon>Hibiscus</taxon>
    </lineage>
</organism>
<evidence type="ECO:0000313" key="3">
    <source>
        <dbReference type="Proteomes" id="UP001165190"/>
    </source>
</evidence>
<dbReference type="OrthoDB" id="1732896at2759"/>
<gene>
    <name evidence="2" type="ORF">HRI_003236600</name>
</gene>
<evidence type="ECO:0000259" key="1">
    <source>
        <dbReference type="Pfam" id="PF23247"/>
    </source>
</evidence>
<dbReference type="AlphaFoldDB" id="A0A9W7MBU2"/>
<keyword evidence="3" id="KW-1185">Reference proteome</keyword>
<reference evidence="2" key="1">
    <citation type="submission" date="2023-05" db="EMBL/GenBank/DDBJ databases">
        <title>Genome and transcriptome analyses reveal genes involved in the formation of fine ridges on petal epidermal cells in Hibiscus trionum.</title>
        <authorList>
            <person name="Koshimizu S."/>
            <person name="Masuda S."/>
            <person name="Ishii T."/>
            <person name="Shirasu K."/>
            <person name="Hoshino A."/>
            <person name="Arita M."/>
        </authorList>
    </citation>
    <scope>NUCLEOTIDE SEQUENCE</scope>
    <source>
        <strain evidence="2">Hamamatsu line</strain>
    </source>
</reference>
<name>A0A9W7MBU2_HIBTR</name>
<evidence type="ECO:0000313" key="2">
    <source>
        <dbReference type="EMBL" id="GMI95673.1"/>
    </source>
</evidence>
<comment type="caution">
    <text evidence="2">The sequence shown here is derived from an EMBL/GenBank/DDBJ whole genome shotgun (WGS) entry which is preliminary data.</text>
</comment>
<dbReference type="InterPro" id="IPR057135">
    <property type="entry name" value="At4g27190-like_LRR"/>
</dbReference>
<feature type="domain" description="Disease resistance protein At4g27190-like leucine-rich repeats" evidence="1">
    <location>
        <begin position="2"/>
        <end position="81"/>
    </location>
</feature>
<dbReference type="Pfam" id="PF23247">
    <property type="entry name" value="LRR_RPS2"/>
    <property type="match status" value="1"/>
</dbReference>
<accession>A0A9W7MBU2</accession>
<dbReference type="EMBL" id="BSYR01000027">
    <property type="protein sequence ID" value="GMI95673.1"/>
    <property type="molecule type" value="Genomic_DNA"/>
</dbReference>
<proteinExistence type="predicted"/>
<sequence length="87" mass="9858">MISNLEKLHIDDCEAIENIVSPDEGGSGTSWSSFSVKSLTLQYLPKLVHIADGAQTKLLFEYIRVYDCPRLKQIFVDSELKQTLKEI</sequence>